<sequence>MSTEIVTRGPSSDLAITDGQSFFTDKQVAALRQLGVSNATNADLAVFFHQSTRTGLDPFARQIYMIERQGKQTIQTGIDGFRLVARRATDRARGSFGYEDTLWCGPDGSWTDVWLSREAPAAAKVTVIRDGARYPAIALYTEYVALKRDGNPNSMWASKPALMLAKCAEALALRKAFPQDLSGLYTSDEMQQADNTPADGGFERVSPRSGSAKLAAAVQERSRQVQAVPDAVPEEIHDAEVIEDAVPHITREQSARLRDLMREAGLNRASMLTLASEQAGRPVTAATDLTEAEAAAVITLLEAVAPPAEPAIPEDVFGGREPQTAAS</sequence>
<dbReference type="GO" id="GO:0003677">
    <property type="term" value="F:DNA binding"/>
    <property type="evidence" value="ECO:0007669"/>
    <property type="project" value="InterPro"/>
</dbReference>
<dbReference type="GO" id="GO:0006310">
    <property type="term" value="P:DNA recombination"/>
    <property type="evidence" value="ECO:0007669"/>
    <property type="project" value="InterPro"/>
</dbReference>
<gene>
    <name evidence="1" type="ordered locus">Xcel_0590</name>
</gene>
<dbReference type="HOGENOM" id="CLU_073609_0_0_11"/>
<protein>
    <submittedName>
        <fullName evidence="1">Phage recombination protein Bet</fullName>
    </submittedName>
</protein>
<dbReference type="AlphaFoldDB" id="D1BWP7"/>
<organism evidence="1 2">
    <name type="scientific">Xylanimonas cellulosilytica (strain DSM 15894 / JCM 12276 / CECT 5975 / KCTC 9989 / LMG 20990 / NBRC 107835 / XIL07)</name>
    <dbReference type="NCBI Taxonomy" id="446471"/>
    <lineage>
        <taxon>Bacteria</taxon>
        <taxon>Bacillati</taxon>
        <taxon>Actinomycetota</taxon>
        <taxon>Actinomycetes</taxon>
        <taxon>Micrococcales</taxon>
        <taxon>Promicromonosporaceae</taxon>
        <taxon>Xylanimonas</taxon>
    </lineage>
</organism>
<dbReference type="eggNOG" id="COG3723">
    <property type="taxonomic scope" value="Bacteria"/>
</dbReference>
<dbReference type="RefSeq" id="WP_012877373.1">
    <property type="nucleotide sequence ID" value="NC_013530.1"/>
</dbReference>
<dbReference type="NCBIfam" id="TIGR01913">
    <property type="entry name" value="bet_lambda"/>
    <property type="match status" value="1"/>
</dbReference>
<evidence type="ECO:0000313" key="2">
    <source>
        <dbReference type="Proteomes" id="UP000002255"/>
    </source>
</evidence>
<keyword evidence="2" id="KW-1185">Reference proteome</keyword>
<dbReference type="Proteomes" id="UP000002255">
    <property type="component" value="Chromosome"/>
</dbReference>
<dbReference type="EMBL" id="CP001821">
    <property type="protein sequence ID" value="ACZ29629.1"/>
    <property type="molecule type" value="Genomic_DNA"/>
</dbReference>
<reference evidence="2" key="1">
    <citation type="submission" date="2009-11" db="EMBL/GenBank/DDBJ databases">
        <title>The complete chromosome of Xylanimonas cellulosilytica DSM 15894.</title>
        <authorList>
            <consortium name="US DOE Joint Genome Institute (JGI-PGF)"/>
            <person name="Lucas S."/>
            <person name="Copeland A."/>
            <person name="Lapidus A."/>
            <person name="Glavina del Rio T."/>
            <person name="Dalin E."/>
            <person name="Tice H."/>
            <person name="Bruce D."/>
            <person name="Goodwin L."/>
            <person name="Pitluck S."/>
            <person name="Kyrpides N."/>
            <person name="Mavromatis K."/>
            <person name="Ivanova N."/>
            <person name="Mikhailova N."/>
            <person name="Foster B."/>
            <person name="Clum A."/>
            <person name="Brettin T."/>
            <person name="Detter J.C."/>
            <person name="Han C."/>
            <person name="Larimer F."/>
            <person name="Land M."/>
            <person name="Hauser L."/>
            <person name="Markowitz V."/>
            <person name="Cheng J.F."/>
            <person name="Hugenholtz P."/>
            <person name="Woyke T."/>
            <person name="Wu D."/>
            <person name="Gehrich-Schroeter G."/>
            <person name="Schneider S."/>
            <person name="Pukall S.R."/>
            <person name="Klenk H.P."/>
            <person name="Eisen J.A."/>
        </authorList>
    </citation>
    <scope>NUCLEOTIDE SEQUENCE [LARGE SCALE GENOMIC DNA]</scope>
    <source>
        <strain evidence="2">DSM 15894 / CECT 5975 / LMG 20990 / XIL07</strain>
    </source>
</reference>
<dbReference type="KEGG" id="xce:Xcel_0590"/>
<dbReference type="InterPro" id="IPR018330">
    <property type="entry name" value="RecT_fam"/>
</dbReference>
<dbReference type="STRING" id="446471.Xcel_0590"/>
<name>D1BWP7_XYLCX</name>
<reference evidence="1 2" key="2">
    <citation type="journal article" date="2010" name="Stand. Genomic Sci.">
        <title>Complete genome sequence of Xylanimonas cellulosilytica type strain (XIL07).</title>
        <authorList>
            <person name="Foster B."/>
            <person name="Pukall R."/>
            <person name="Abt B."/>
            <person name="Nolan M."/>
            <person name="Glavina Del Rio T."/>
            <person name="Chen F."/>
            <person name="Lucas S."/>
            <person name="Tice H."/>
            <person name="Pitluck S."/>
            <person name="Cheng J.-F."/>
            <person name="Chertkov O."/>
            <person name="Brettin T."/>
            <person name="Han C."/>
            <person name="Detter J.C."/>
            <person name="Bruce D."/>
            <person name="Goodwin L."/>
            <person name="Ivanova N."/>
            <person name="Mavromatis K."/>
            <person name="Pati A."/>
            <person name="Mikhailova N."/>
            <person name="Chen A."/>
            <person name="Palaniappan K."/>
            <person name="Land M."/>
            <person name="Hauser L."/>
            <person name="Chang Y.-J."/>
            <person name="Jeffries C.D."/>
            <person name="Chain P."/>
            <person name="Rohde M."/>
            <person name="Goeker M."/>
            <person name="Bristow J."/>
            <person name="Eisen J.A."/>
            <person name="Markowitz V."/>
            <person name="Hugenholtz P."/>
            <person name="Kyrpides N.C."/>
            <person name="Klenk H.-P."/>
            <person name="Lapidus A."/>
        </authorList>
    </citation>
    <scope>NUCLEOTIDE SEQUENCE [LARGE SCALE GENOMIC DNA]</scope>
    <source>
        <strain evidence="2">DSM 15894 / CECT 5975 / LMG 20990 / XIL07</strain>
    </source>
</reference>
<dbReference type="InterPro" id="IPR010183">
    <property type="entry name" value="Phage_lambda_Bet"/>
</dbReference>
<proteinExistence type="predicted"/>
<evidence type="ECO:0000313" key="1">
    <source>
        <dbReference type="EMBL" id="ACZ29629.1"/>
    </source>
</evidence>
<accession>D1BWP7</accession>
<dbReference type="Pfam" id="PF03837">
    <property type="entry name" value="RecT"/>
    <property type="match status" value="1"/>
</dbReference>